<reference evidence="1 2" key="1">
    <citation type="submission" date="2019-12" db="EMBL/GenBank/DDBJ databases">
        <authorList>
            <person name="Li M."/>
        </authorList>
    </citation>
    <scope>NUCLEOTIDE SEQUENCE [LARGE SCALE GENOMIC DNA]</scope>
    <source>
        <strain evidence="1 2">GBMRC 2046</strain>
    </source>
</reference>
<proteinExistence type="predicted"/>
<keyword evidence="2" id="KW-1185">Reference proteome</keyword>
<evidence type="ECO:0000313" key="2">
    <source>
        <dbReference type="Proteomes" id="UP000433101"/>
    </source>
</evidence>
<evidence type="ECO:0000313" key="1">
    <source>
        <dbReference type="EMBL" id="MXN66723.1"/>
    </source>
</evidence>
<organism evidence="1 2">
    <name type="scientific">Stappia sediminis</name>
    <dbReference type="NCBI Taxonomy" id="2692190"/>
    <lineage>
        <taxon>Bacteria</taxon>
        <taxon>Pseudomonadati</taxon>
        <taxon>Pseudomonadota</taxon>
        <taxon>Alphaproteobacteria</taxon>
        <taxon>Hyphomicrobiales</taxon>
        <taxon>Stappiaceae</taxon>
        <taxon>Stappia</taxon>
    </lineage>
</organism>
<dbReference type="EMBL" id="WUMV01000008">
    <property type="protein sequence ID" value="MXN66723.1"/>
    <property type="molecule type" value="Genomic_DNA"/>
</dbReference>
<dbReference type="InterPro" id="IPR009531">
    <property type="entry name" value="DUF1150"/>
</dbReference>
<dbReference type="RefSeq" id="WP_160776964.1">
    <property type="nucleotide sequence ID" value="NZ_WUMV01000008.1"/>
</dbReference>
<comment type="caution">
    <text evidence="1">The sequence shown here is derived from an EMBL/GenBank/DDBJ whole genome shotgun (WGS) entry which is preliminary data.</text>
</comment>
<dbReference type="Pfam" id="PF06620">
    <property type="entry name" value="DUF1150"/>
    <property type="match status" value="1"/>
</dbReference>
<sequence length="86" mass="9301">MTREEFKSSKIPSEALQSLGAGHIAYVKPMTSEDVNSLFPETPKLEAGLKLWVLLHADGTPILLADSREAAVANAAEQELETVSLH</sequence>
<accession>A0A7X3LX93</accession>
<dbReference type="AlphaFoldDB" id="A0A7X3LX93"/>
<gene>
    <name evidence="1" type="ORF">GR183_17550</name>
</gene>
<protein>
    <submittedName>
        <fullName evidence="1">DUF1150 family protein</fullName>
    </submittedName>
</protein>
<dbReference type="Proteomes" id="UP000433101">
    <property type="component" value="Unassembled WGS sequence"/>
</dbReference>
<name>A0A7X3LX93_9HYPH</name>